<gene>
    <name evidence="1" type="ORF">LJ725_25355</name>
</gene>
<accession>A0ABS8L3H7</accession>
<name>A0ABS8L3H7_9HYPH</name>
<proteinExistence type="predicted"/>
<dbReference type="EMBL" id="JAJISD010000014">
    <property type="protein sequence ID" value="MCC8432316.1"/>
    <property type="molecule type" value="Genomic_DNA"/>
</dbReference>
<keyword evidence="2" id="KW-1185">Reference proteome</keyword>
<organism evidence="1 2">
    <name type="scientific">Reyranella aquatilis</name>
    <dbReference type="NCBI Taxonomy" id="2035356"/>
    <lineage>
        <taxon>Bacteria</taxon>
        <taxon>Pseudomonadati</taxon>
        <taxon>Pseudomonadota</taxon>
        <taxon>Alphaproteobacteria</taxon>
        <taxon>Hyphomicrobiales</taxon>
        <taxon>Reyranellaceae</taxon>
        <taxon>Reyranella</taxon>
    </lineage>
</organism>
<dbReference type="Proteomes" id="UP001198862">
    <property type="component" value="Unassembled WGS sequence"/>
</dbReference>
<sequence>MKERRGLPFGVARLEKVRYHHGMAAEATRQSLSQRVHRFVLVLERYKRNPNRREAYHVLSAIDCLKEERYDAGMAAIRAAEHVEPIPDGVVLMRGLHDDITVAELREALRKVVRVPDTSES</sequence>
<evidence type="ECO:0000313" key="1">
    <source>
        <dbReference type="EMBL" id="MCC8432316.1"/>
    </source>
</evidence>
<protein>
    <submittedName>
        <fullName evidence="1">Uncharacterized protein</fullName>
    </submittedName>
</protein>
<evidence type="ECO:0000313" key="2">
    <source>
        <dbReference type="Proteomes" id="UP001198862"/>
    </source>
</evidence>
<dbReference type="RefSeq" id="WP_230553737.1">
    <property type="nucleotide sequence ID" value="NZ_JAJISD010000014.1"/>
</dbReference>
<comment type="caution">
    <text evidence="1">The sequence shown here is derived from an EMBL/GenBank/DDBJ whole genome shotgun (WGS) entry which is preliminary data.</text>
</comment>
<reference evidence="1 2" key="1">
    <citation type="submission" date="2021-11" db="EMBL/GenBank/DDBJ databases">
        <authorList>
            <person name="Lee D.-H."/>
            <person name="Kim S.-B."/>
        </authorList>
    </citation>
    <scope>NUCLEOTIDE SEQUENCE [LARGE SCALE GENOMIC DNA]</scope>
    <source>
        <strain evidence="1 2">KCTC 52223</strain>
    </source>
</reference>